<dbReference type="Gene3D" id="1.10.287.110">
    <property type="entry name" value="DnaJ domain"/>
    <property type="match status" value="1"/>
</dbReference>
<feature type="region of interest" description="Disordered" evidence="2">
    <location>
        <begin position="135"/>
        <end position="244"/>
    </location>
</feature>
<feature type="compositionally biased region" description="Low complexity" evidence="2">
    <location>
        <begin position="221"/>
        <end position="244"/>
    </location>
</feature>
<organism evidence="4 5">
    <name type="scientific">Tetradesmus obliquus</name>
    <name type="common">Green alga</name>
    <name type="synonym">Acutodesmus obliquus</name>
    <dbReference type="NCBI Taxonomy" id="3088"/>
    <lineage>
        <taxon>Eukaryota</taxon>
        <taxon>Viridiplantae</taxon>
        <taxon>Chlorophyta</taxon>
        <taxon>core chlorophytes</taxon>
        <taxon>Chlorophyceae</taxon>
        <taxon>CS clade</taxon>
        <taxon>Sphaeropleales</taxon>
        <taxon>Scenedesmaceae</taxon>
        <taxon>Tetradesmus</taxon>
    </lineage>
</organism>
<dbReference type="InterPro" id="IPR018253">
    <property type="entry name" value="DnaJ_domain_CS"/>
</dbReference>
<dbReference type="PROSITE" id="PS00636">
    <property type="entry name" value="DNAJ_1"/>
    <property type="match status" value="1"/>
</dbReference>
<evidence type="ECO:0000256" key="2">
    <source>
        <dbReference type="SAM" id="MobiDB-lite"/>
    </source>
</evidence>
<name>A0ABY8U8U1_TETOB</name>
<accession>A0ABY8U8U1</accession>
<dbReference type="Pfam" id="PF01556">
    <property type="entry name" value="DnaJ_C"/>
    <property type="match status" value="1"/>
</dbReference>
<dbReference type="CDD" id="cd06257">
    <property type="entry name" value="DnaJ"/>
    <property type="match status" value="1"/>
</dbReference>
<dbReference type="PANTHER" id="PTHR24078">
    <property type="entry name" value="DNAJ HOMOLOG SUBFAMILY C MEMBER"/>
    <property type="match status" value="1"/>
</dbReference>
<dbReference type="Pfam" id="PF00226">
    <property type="entry name" value="DnaJ"/>
    <property type="match status" value="1"/>
</dbReference>
<keyword evidence="5" id="KW-1185">Reference proteome</keyword>
<evidence type="ECO:0000259" key="3">
    <source>
        <dbReference type="PROSITE" id="PS50076"/>
    </source>
</evidence>
<dbReference type="PRINTS" id="PR00625">
    <property type="entry name" value="JDOMAIN"/>
</dbReference>
<dbReference type="Proteomes" id="UP001244341">
    <property type="component" value="Chromosome 9b"/>
</dbReference>
<keyword evidence="1" id="KW-0143">Chaperone</keyword>
<dbReference type="SMART" id="SM00271">
    <property type="entry name" value="DnaJ"/>
    <property type="match status" value="1"/>
</dbReference>
<proteinExistence type="predicted"/>
<evidence type="ECO:0000313" key="4">
    <source>
        <dbReference type="EMBL" id="WIA17889.1"/>
    </source>
</evidence>
<evidence type="ECO:0000256" key="1">
    <source>
        <dbReference type="ARBA" id="ARBA00023186"/>
    </source>
</evidence>
<dbReference type="PROSITE" id="PS50076">
    <property type="entry name" value="DNAJ_2"/>
    <property type="match status" value="1"/>
</dbReference>
<gene>
    <name evidence="4" type="ORF">OEZ85_009389</name>
</gene>
<dbReference type="SUPFAM" id="SSF49493">
    <property type="entry name" value="HSP40/DnaJ peptide-binding domain"/>
    <property type="match status" value="2"/>
</dbReference>
<sequence length="426" mass="45140">MGLDYYKVLGVDKGASAEDVKKAYRNQARKWHPDKHPNNKDFAEEKFKEIAEAYDVLSDQQKRQIYDVYGEEGLKGGAPMPDSSSTAGNAAGGMPGGVQYSGVDPDTARRLFESLFGGAGGGAAGFGRPGRAGPSRVFFSTSGGDSPFSASSSSRFGGGPGHQDNSDDDMMWESGAAADSNPFASAFGGMGGMSGGMGQQQQQQQQQPFFNSAAQQRKRPGSSGSHSSTSSGWGTQRQQQQQQQQQVVELRLSLEELYKGATKKLKVSRQVFEAATGRAVQQAAQEVLEVAVKPGWKEGTRITFAGKGDELAPGGPSADLVFLVKQKPHAKFTRDGNDLTTAVTLPLVTALTGGSVTVPLLDGRSIVVPVVAPVTPGSTKVVAGEGMPISKKPGTKGDLHVTFDVNMRVKLSQQQKEQLRSILPEQ</sequence>
<dbReference type="InterPro" id="IPR002939">
    <property type="entry name" value="DnaJ_C"/>
</dbReference>
<dbReference type="PANTHER" id="PTHR24078:SF553">
    <property type="entry name" value="DNAJ HOMOLOG SUBFAMILY B MEMBER 5"/>
    <property type="match status" value="1"/>
</dbReference>
<dbReference type="InterPro" id="IPR051339">
    <property type="entry name" value="DnaJ_subfamily_B"/>
</dbReference>
<dbReference type="CDD" id="cd10747">
    <property type="entry name" value="DnaJ_C"/>
    <property type="match status" value="1"/>
</dbReference>
<dbReference type="InterPro" id="IPR008971">
    <property type="entry name" value="HSP40/DnaJ_pept-bd"/>
</dbReference>
<feature type="compositionally biased region" description="Low complexity" evidence="2">
    <location>
        <begin position="135"/>
        <end position="155"/>
    </location>
</feature>
<feature type="compositionally biased region" description="Gly residues" evidence="2">
    <location>
        <begin position="188"/>
        <end position="198"/>
    </location>
</feature>
<dbReference type="EMBL" id="CP126216">
    <property type="protein sequence ID" value="WIA17889.1"/>
    <property type="molecule type" value="Genomic_DNA"/>
</dbReference>
<evidence type="ECO:0000313" key="5">
    <source>
        <dbReference type="Proteomes" id="UP001244341"/>
    </source>
</evidence>
<dbReference type="SUPFAM" id="SSF46565">
    <property type="entry name" value="Chaperone J-domain"/>
    <property type="match status" value="1"/>
</dbReference>
<protein>
    <recommendedName>
        <fullName evidence="3">J domain-containing protein</fullName>
    </recommendedName>
</protein>
<dbReference type="InterPro" id="IPR001623">
    <property type="entry name" value="DnaJ_domain"/>
</dbReference>
<feature type="domain" description="J" evidence="3">
    <location>
        <begin position="4"/>
        <end position="70"/>
    </location>
</feature>
<dbReference type="InterPro" id="IPR036869">
    <property type="entry name" value="J_dom_sf"/>
</dbReference>
<reference evidence="4 5" key="1">
    <citation type="submission" date="2023-05" db="EMBL/GenBank/DDBJ databases">
        <title>A 100% complete, gapless, phased diploid assembly of the Scenedesmus obliquus UTEX 3031 genome.</title>
        <authorList>
            <person name="Biondi T.C."/>
            <person name="Hanschen E.R."/>
            <person name="Kwon T."/>
            <person name="Eng W."/>
            <person name="Kruse C.P.S."/>
            <person name="Koehler S.I."/>
            <person name="Kunde Y."/>
            <person name="Gleasner C.D."/>
            <person name="You Mak K.T."/>
            <person name="Polle J."/>
            <person name="Hovde B.T."/>
            <person name="Starkenburg S.R."/>
        </authorList>
    </citation>
    <scope>NUCLEOTIDE SEQUENCE [LARGE SCALE GENOMIC DNA]</scope>
    <source>
        <strain evidence="4 5">DOE0152z</strain>
    </source>
</reference>
<dbReference type="Gene3D" id="2.60.260.20">
    <property type="entry name" value="Urease metallochaperone UreE, N-terminal domain"/>
    <property type="match status" value="2"/>
</dbReference>